<keyword evidence="3" id="KW-1185">Reference proteome</keyword>
<dbReference type="Proteomes" id="UP000460715">
    <property type="component" value="Unassembled WGS sequence"/>
</dbReference>
<dbReference type="Pfam" id="PF19541">
    <property type="entry name" value="DUF6065"/>
    <property type="match status" value="1"/>
</dbReference>
<protein>
    <submittedName>
        <fullName evidence="2">Uncharacterized protein</fullName>
    </submittedName>
</protein>
<dbReference type="OrthoDB" id="8910986at2"/>
<accession>A0A845B5D1</accession>
<feature type="region of interest" description="Disordered" evidence="1">
    <location>
        <begin position="226"/>
        <end position="257"/>
    </location>
</feature>
<gene>
    <name evidence="2" type="ORF">E0493_00585</name>
</gene>
<dbReference type="EMBL" id="SNVJ01000001">
    <property type="protein sequence ID" value="MXP61845.1"/>
    <property type="molecule type" value="Genomic_DNA"/>
</dbReference>
<comment type="caution">
    <text evidence="2">The sequence shown here is derived from an EMBL/GenBank/DDBJ whole genome shotgun (WGS) entry which is preliminary data.</text>
</comment>
<sequence>MAEKPRPRLIAYELDQPLPPIRPAGVRRDWMDATPGGFAYRCLPLTIANGHGWEVQGQTGFEAWWNGGDRPEDVTIRVLKPGGLAPASHFGAGILTFPIPTLLRTDPGIGLWVSGPPNAVKDGIAPLAGLVESDWSPMTFTMNWRFTRPDQVVRFLPGEPVCFFFPLQRGLAADTCPEVRPLAEAPELEAAHRAWREGRNRFNAALCQPGSEARAQGWQRHYHRGLNPDGTPTTADHRTRVQVRPFPGPSRRPAEPA</sequence>
<reference evidence="2 3" key="1">
    <citation type="submission" date="2019-03" db="EMBL/GenBank/DDBJ databases">
        <title>Roseomonas sp. a novel Roseomonas species isolated from Sea whip Gorgonian.</title>
        <authorList>
            <person name="Li F."/>
            <person name="Pan X."/>
            <person name="Huang S."/>
            <person name="Li Z."/>
            <person name="Meng B."/>
        </authorList>
    </citation>
    <scope>NUCLEOTIDE SEQUENCE [LARGE SCALE GENOMIC DNA]</scope>
    <source>
        <strain evidence="2 3">M0104</strain>
    </source>
</reference>
<evidence type="ECO:0000313" key="2">
    <source>
        <dbReference type="EMBL" id="MXP61845.1"/>
    </source>
</evidence>
<evidence type="ECO:0000256" key="1">
    <source>
        <dbReference type="SAM" id="MobiDB-lite"/>
    </source>
</evidence>
<dbReference type="RefSeq" id="WP_160934969.1">
    <property type="nucleotide sequence ID" value="NZ_SNVJ01000001.1"/>
</dbReference>
<proteinExistence type="predicted"/>
<dbReference type="InterPro" id="IPR045709">
    <property type="entry name" value="DUF6065"/>
</dbReference>
<organism evidence="2 3">
    <name type="scientific">Teichococcus coralli</name>
    <dbReference type="NCBI Taxonomy" id="2545983"/>
    <lineage>
        <taxon>Bacteria</taxon>
        <taxon>Pseudomonadati</taxon>
        <taxon>Pseudomonadota</taxon>
        <taxon>Alphaproteobacteria</taxon>
        <taxon>Acetobacterales</taxon>
        <taxon>Roseomonadaceae</taxon>
        <taxon>Roseomonas</taxon>
    </lineage>
</organism>
<dbReference type="AlphaFoldDB" id="A0A845B5D1"/>
<name>A0A845B5D1_9PROT</name>
<evidence type="ECO:0000313" key="3">
    <source>
        <dbReference type="Proteomes" id="UP000460715"/>
    </source>
</evidence>